<dbReference type="AlphaFoldDB" id="A0A239BJL6"/>
<organism evidence="1 2">
    <name type="scientific">Humidesulfovibrio mexicanus</name>
    <dbReference type="NCBI Taxonomy" id="147047"/>
    <lineage>
        <taxon>Bacteria</taxon>
        <taxon>Pseudomonadati</taxon>
        <taxon>Thermodesulfobacteriota</taxon>
        <taxon>Desulfovibrionia</taxon>
        <taxon>Desulfovibrionales</taxon>
        <taxon>Desulfovibrionaceae</taxon>
        <taxon>Humidesulfovibrio</taxon>
    </lineage>
</organism>
<sequence>MGDLAWWAWLVLAATLAAAGGFALGRMGGRRVTPAGPSRAAALPVLRALAQGGVAMDVMPRDWVDAGQDAPYEPLARCVARQAGPDGLDCEVFAGSGAAPGTPVTCFFAPMRVGGRAVNAFETVIASQDFAAEPPLLTLAPPMDALSQPRRKHPRKRVSDQRFVRVRLWLARFDQSSLHFPDAQPDIRINAYEGGSVAEGSVTDISAGGLALEVPVDQAPTGLALGAAVVLKCSLFLFKQKQFKPYWYAGVVRGLGQAQGPGGTVTRIAIGFTHVGAADSSLPQGVAFTPRNGDDGTGGSA</sequence>
<reference evidence="1 2" key="1">
    <citation type="submission" date="2017-06" db="EMBL/GenBank/DDBJ databases">
        <authorList>
            <person name="Kim H.J."/>
            <person name="Triplett B.A."/>
        </authorList>
    </citation>
    <scope>NUCLEOTIDE SEQUENCE [LARGE SCALE GENOMIC DNA]</scope>
    <source>
        <strain evidence="1 2">DSM 13116</strain>
    </source>
</reference>
<dbReference type="RefSeq" id="WP_089274816.1">
    <property type="nucleotide sequence ID" value="NZ_FZOC01000005.1"/>
</dbReference>
<keyword evidence="2" id="KW-1185">Reference proteome</keyword>
<protein>
    <submittedName>
        <fullName evidence="1">PilZ domain-containing protein</fullName>
    </submittedName>
</protein>
<name>A0A239BJL6_9BACT</name>
<gene>
    <name evidence="1" type="ORF">SAMN04488503_2612</name>
</gene>
<dbReference type="EMBL" id="FZOC01000005">
    <property type="protein sequence ID" value="SNS07812.1"/>
    <property type="molecule type" value="Genomic_DNA"/>
</dbReference>
<dbReference type="OrthoDB" id="5456419at2"/>
<proteinExistence type="predicted"/>
<accession>A0A239BJL6</accession>
<evidence type="ECO:0000313" key="2">
    <source>
        <dbReference type="Proteomes" id="UP000198324"/>
    </source>
</evidence>
<evidence type="ECO:0000313" key="1">
    <source>
        <dbReference type="EMBL" id="SNS07812.1"/>
    </source>
</evidence>
<dbReference type="Proteomes" id="UP000198324">
    <property type="component" value="Unassembled WGS sequence"/>
</dbReference>